<dbReference type="Pfam" id="PF11987">
    <property type="entry name" value="IF-2"/>
    <property type="match status" value="1"/>
</dbReference>
<dbReference type="Gene3D" id="2.40.30.10">
    <property type="entry name" value="Translation factors"/>
    <property type="match status" value="2"/>
</dbReference>
<protein>
    <recommendedName>
        <fullName evidence="3 9">Translation initiation factor IF-2</fullName>
    </recommendedName>
</protein>
<comment type="subcellular location">
    <subcellularLocation>
        <location evidence="1 9 11">Cytoplasm</location>
    </subcellularLocation>
</comment>
<dbReference type="InterPro" id="IPR004161">
    <property type="entry name" value="EFTu-like_2"/>
</dbReference>
<dbReference type="NCBIfam" id="TIGR00487">
    <property type="entry name" value="IF-2"/>
    <property type="match status" value="1"/>
</dbReference>
<dbReference type="InterPro" id="IPR023115">
    <property type="entry name" value="TIF_IF2_dom3"/>
</dbReference>
<evidence type="ECO:0000256" key="9">
    <source>
        <dbReference type="HAMAP-Rule" id="MF_00100"/>
    </source>
</evidence>
<feature type="domain" description="Tr-type G" evidence="13">
    <location>
        <begin position="296"/>
        <end position="466"/>
    </location>
</feature>
<dbReference type="PROSITE" id="PS01176">
    <property type="entry name" value="IF2"/>
    <property type="match status" value="1"/>
</dbReference>
<dbReference type="InterPro" id="IPR053905">
    <property type="entry name" value="EF-G-like_DII"/>
</dbReference>
<dbReference type="SUPFAM" id="SSF52156">
    <property type="entry name" value="Initiation factor IF2/eIF5b, domain 3"/>
    <property type="match status" value="1"/>
</dbReference>
<comment type="function">
    <text evidence="9 10">One of the essential components for the initiation of protein synthesis. Protects formylmethionyl-tRNA from spontaneous hydrolysis and promotes its binding to the 30S ribosomal subunits. Also involved in the hydrolysis of GTP during the formation of the 70S ribosomal complex.</text>
</comment>
<dbReference type="GO" id="GO:0003924">
    <property type="term" value="F:GTPase activity"/>
    <property type="evidence" value="ECO:0007669"/>
    <property type="project" value="UniProtKB-UniRule"/>
</dbReference>
<evidence type="ECO:0000259" key="13">
    <source>
        <dbReference type="PROSITE" id="PS51722"/>
    </source>
</evidence>
<keyword evidence="6 9" id="KW-0547">Nucleotide-binding</keyword>
<evidence type="ECO:0000313" key="15">
    <source>
        <dbReference type="Proteomes" id="UP000594001"/>
    </source>
</evidence>
<evidence type="ECO:0000256" key="6">
    <source>
        <dbReference type="ARBA" id="ARBA00022741"/>
    </source>
</evidence>
<dbReference type="CDD" id="cd03692">
    <property type="entry name" value="mtIF2_IVc"/>
    <property type="match status" value="1"/>
</dbReference>
<keyword evidence="15" id="KW-1185">Reference proteome</keyword>
<feature type="binding site" evidence="9">
    <location>
        <begin position="406"/>
        <end position="409"/>
    </location>
    <ligand>
        <name>GTP</name>
        <dbReference type="ChEBI" id="CHEBI:37565"/>
    </ligand>
</feature>
<proteinExistence type="inferred from homology"/>
<keyword evidence="8 9" id="KW-0342">GTP-binding</keyword>
<evidence type="ECO:0000256" key="1">
    <source>
        <dbReference type="ARBA" id="ARBA00004496"/>
    </source>
</evidence>
<dbReference type="InterPro" id="IPR027417">
    <property type="entry name" value="P-loop_NTPase"/>
</dbReference>
<dbReference type="InterPro" id="IPR000178">
    <property type="entry name" value="TF_IF2_bacterial-like"/>
</dbReference>
<evidence type="ECO:0000256" key="7">
    <source>
        <dbReference type="ARBA" id="ARBA00022917"/>
    </source>
</evidence>
<dbReference type="PANTHER" id="PTHR43381">
    <property type="entry name" value="TRANSLATION INITIATION FACTOR IF-2-RELATED"/>
    <property type="match status" value="1"/>
</dbReference>
<gene>
    <name evidence="9 14" type="primary">infB</name>
    <name evidence="14" type="ORF">CPBP_00687</name>
</gene>
<dbReference type="Pfam" id="PF04760">
    <property type="entry name" value="IF2_N"/>
    <property type="match status" value="1"/>
</dbReference>
<dbReference type="FunFam" id="3.40.50.10050:FF:000001">
    <property type="entry name" value="Translation initiation factor IF-2"/>
    <property type="match status" value="1"/>
</dbReference>
<reference evidence="14 15" key="1">
    <citation type="submission" date="2020-06" db="EMBL/GenBank/DDBJ databases">
        <title>The endosymbiont of the kinetoplastid Bodo saltans is a Paracaedibacter-like alpha-proteobacterium possessing a putative toxin-antitoxin system.</title>
        <authorList>
            <person name="Midha S."/>
            <person name="Rigden D.J."/>
            <person name="Siozios S."/>
            <person name="Hurst G.D.D."/>
            <person name="Jackson A.P."/>
        </authorList>
    </citation>
    <scope>NUCLEOTIDE SEQUENCE [LARGE SCALE GENOMIC DNA]</scope>
    <source>
        <strain evidence="14">Lake Konstanz</strain>
    </source>
</reference>
<evidence type="ECO:0000256" key="12">
    <source>
        <dbReference type="SAM" id="MobiDB-lite"/>
    </source>
</evidence>
<dbReference type="CDD" id="cd01887">
    <property type="entry name" value="IF2_eIF5B"/>
    <property type="match status" value="1"/>
</dbReference>
<dbReference type="Pfam" id="PF08364">
    <property type="entry name" value="IF2_assoc"/>
    <property type="match status" value="1"/>
</dbReference>
<dbReference type="FunFam" id="2.40.30.10:FF:000007">
    <property type="entry name" value="Translation initiation factor IF-2"/>
    <property type="match status" value="1"/>
</dbReference>
<evidence type="ECO:0000313" key="14">
    <source>
        <dbReference type="EMBL" id="QOL19916.1"/>
    </source>
</evidence>
<comment type="caution">
    <text evidence="9">Lacks conserved residue(s) required for the propagation of feature annotation.</text>
</comment>
<evidence type="ECO:0000256" key="8">
    <source>
        <dbReference type="ARBA" id="ARBA00023134"/>
    </source>
</evidence>
<dbReference type="InterPro" id="IPR013575">
    <property type="entry name" value="IF2_assoc_dom_bac"/>
</dbReference>
<dbReference type="RefSeq" id="WP_350331473.1">
    <property type="nucleotide sequence ID" value="NZ_CP054719.1"/>
</dbReference>
<dbReference type="Gene3D" id="3.40.50.300">
    <property type="entry name" value="P-loop containing nucleotide triphosphate hydrolases"/>
    <property type="match status" value="1"/>
</dbReference>
<comment type="similarity">
    <text evidence="2 9 10">Belongs to the TRAFAC class translation factor GTPase superfamily. Classic translation factor GTPase family. IF-2 subfamily.</text>
</comment>
<keyword evidence="7 9" id="KW-0648">Protein biosynthesis</keyword>
<keyword evidence="4 9" id="KW-0963">Cytoplasm</keyword>
<dbReference type="InterPro" id="IPR000795">
    <property type="entry name" value="T_Tr_GTP-bd_dom"/>
</dbReference>
<dbReference type="InterPro" id="IPR015760">
    <property type="entry name" value="TIF_IF2"/>
</dbReference>
<dbReference type="SUPFAM" id="SSF52540">
    <property type="entry name" value="P-loop containing nucleoside triphosphate hydrolases"/>
    <property type="match status" value="1"/>
</dbReference>
<evidence type="ECO:0000256" key="5">
    <source>
        <dbReference type="ARBA" id="ARBA00022540"/>
    </source>
</evidence>
<dbReference type="AlphaFoldDB" id="A0A7L9RTM6"/>
<dbReference type="SUPFAM" id="SSF50447">
    <property type="entry name" value="Translation proteins"/>
    <property type="match status" value="2"/>
</dbReference>
<feature type="region of interest" description="Disordered" evidence="12">
    <location>
        <begin position="1"/>
        <end position="66"/>
    </location>
</feature>
<dbReference type="InterPro" id="IPR036925">
    <property type="entry name" value="TIF_IF2_dom3_sf"/>
</dbReference>
<dbReference type="InterPro" id="IPR009000">
    <property type="entry name" value="Transl_B-barrel_sf"/>
</dbReference>
<feature type="compositionally biased region" description="Basic and acidic residues" evidence="12">
    <location>
        <begin position="53"/>
        <end position="66"/>
    </location>
</feature>
<dbReference type="Gene3D" id="3.40.50.10050">
    <property type="entry name" value="Translation initiation factor IF- 2, domain 3"/>
    <property type="match status" value="1"/>
</dbReference>
<dbReference type="PROSITE" id="PS51722">
    <property type="entry name" value="G_TR_2"/>
    <property type="match status" value="1"/>
</dbReference>
<accession>A0A7L9RTM6</accession>
<dbReference type="KEGG" id="pbal:CPBP_00687"/>
<dbReference type="InterPro" id="IPR006847">
    <property type="entry name" value="IF2_N"/>
</dbReference>
<dbReference type="EMBL" id="CP054719">
    <property type="protein sequence ID" value="QOL19916.1"/>
    <property type="molecule type" value="Genomic_DNA"/>
</dbReference>
<dbReference type="GO" id="GO:0005525">
    <property type="term" value="F:GTP binding"/>
    <property type="evidence" value="ECO:0007669"/>
    <property type="project" value="UniProtKB-KW"/>
</dbReference>
<keyword evidence="5 9" id="KW-0396">Initiation factor</keyword>
<dbReference type="InterPro" id="IPR044145">
    <property type="entry name" value="IF2_II"/>
</dbReference>
<evidence type="ECO:0000256" key="11">
    <source>
        <dbReference type="RuleBase" id="RU000645"/>
    </source>
</evidence>
<dbReference type="GO" id="GO:0003743">
    <property type="term" value="F:translation initiation factor activity"/>
    <property type="evidence" value="ECO:0007669"/>
    <property type="project" value="UniProtKB-UniRule"/>
</dbReference>
<dbReference type="FunFam" id="3.40.50.300:FF:000019">
    <property type="entry name" value="Translation initiation factor IF-2"/>
    <property type="match status" value="1"/>
</dbReference>
<dbReference type="GO" id="GO:0005829">
    <property type="term" value="C:cytosol"/>
    <property type="evidence" value="ECO:0007669"/>
    <property type="project" value="TreeGrafter"/>
</dbReference>
<dbReference type="InterPro" id="IPR005225">
    <property type="entry name" value="Small_GTP-bd"/>
</dbReference>
<evidence type="ECO:0000256" key="3">
    <source>
        <dbReference type="ARBA" id="ARBA00020675"/>
    </source>
</evidence>
<name>A0A7L9RTM6_9PROT</name>
<dbReference type="Proteomes" id="UP000594001">
    <property type="component" value="Chromosome"/>
</dbReference>
<dbReference type="Pfam" id="PF00009">
    <property type="entry name" value="GTP_EFTU"/>
    <property type="match status" value="1"/>
</dbReference>
<dbReference type="Pfam" id="PF22042">
    <property type="entry name" value="EF-G_D2"/>
    <property type="match status" value="1"/>
</dbReference>
<dbReference type="HAMAP" id="MF_00100_B">
    <property type="entry name" value="IF_2_B"/>
    <property type="match status" value="1"/>
</dbReference>
<evidence type="ECO:0000256" key="2">
    <source>
        <dbReference type="ARBA" id="ARBA00007733"/>
    </source>
</evidence>
<evidence type="ECO:0000256" key="4">
    <source>
        <dbReference type="ARBA" id="ARBA00022490"/>
    </source>
</evidence>
<dbReference type="FunFam" id="2.40.30.10:FF:000008">
    <property type="entry name" value="Translation initiation factor IF-2"/>
    <property type="match status" value="1"/>
</dbReference>
<dbReference type="CDD" id="cd03702">
    <property type="entry name" value="IF2_mtIF2_II"/>
    <property type="match status" value="1"/>
</dbReference>
<sequence>MTDNNNNPPKERKPLTLSKDVSKASGSEGDRVRQSFTHGRSKSVVVEVKKRRGTDVNKESSLEEKLSGNLKTEEIQARLQALKQAQKETAEIKEEAAVEKIIINEQPEEPVEAPAVEVPLKDVEHKDLIKPKERFKTDATEEVEEEARAVKKRNVPLPRVVRDTERRQTKKVNVQVAFDENYEGAKKRSMASIRRAREKERRKAFEDGTLQKVIRTVMLPEAITVQDLSNRMAEKAVDVVRALMKMGMMVSMNEIIDADTAELIIGEFGHKVERVGNEDIERDILSQEDENVTLISRPPVVTIMGHVDHGKTSLLDALRQTDVAAKEAGGITQHIGAYQITLDNGKRITFIDTPGHEAFSEMRSRGANVTDIVVLVVAADDGIKEQTIEAINHAKAAGVTIIVAINKMDKPGADPMRVRHELLSHEIVLEDFGGDILAVEVSAKQKLGLEKLEETILLQAEMMDLKANPNRAADGAIVEARLEKGRGAIATVLVQRGTLNVGDLFVAGAETGRIRVLQNSLGQTVKSAGPGTPVEVMGFSGVPIAGDKFLVVENESQAKAIAERYRQKYQDERNKVMSQQQRSLLTMDADGKHQWLNVIIKADVHGSLEAISTSLLKVAHEEISVRVMHGGVGGITESDISLANTSNAMIIAFNVRATPQAKEVATRQGVDIRYYSIIYEAIDDVKKAMSGLLSPHLKENFLGYAEIRQVFTITGSGKIAGCMITSGTVKRGCKVRLIRDNVVIHEGDLKSLRREKEEVKEVREGFECGIALQSYQDIKEKDMIECFEVEEIARVVS</sequence>
<dbReference type="PANTHER" id="PTHR43381:SF5">
    <property type="entry name" value="TR-TYPE G DOMAIN-CONTAINING PROTEIN"/>
    <property type="match status" value="1"/>
</dbReference>
<dbReference type="Pfam" id="PF03144">
    <property type="entry name" value="GTP_EFTU_D2"/>
    <property type="match status" value="1"/>
</dbReference>
<organism evidence="14 15">
    <name type="scientific">Candidatus Bodocaedibacter vickermanii</name>
    <dbReference type="NCBI Taxonomy" id="2741701"/>
    <lineage>
        <taxon>Bacteria</taxon>
        <taxon>Pseudomonadati</taxon>
        <taxon>Pseudomonadota</taxon>
        <taxon>Alphaproteobacteria</taxon>
        <taxon>Holosporales</taxon>
        <taxon>Candidatus Paracaedibacteraceae</taxon>
        <taxon>Candidatus Bodocaedibacter</taxon>
    </lineage>
</organism>
<feature type="binding site" evidence="9">
    <location>
        <begin position="305"/>
        <end position="312"/>
    </location>
    <ligand>
        <name>GTP</name>
        <dbReference type="ChEBI" id="CHEBI:37565"/>
    </ligand>
</feature>
<dbReference type="NCBIfam" id="TIGR00231">
    <property type="entry name" value="small_GTP"/>
    <property type="match status" value="1"/>
</dbReference>
<evidence type="ECO:0000256" key="10">
    <source>
        <dbReference type="RuleBase" id="RU000644"/>
    </source>
</evidence>
<feature type="binding site" evidence="9">
    <location>
        <begin position="352"/>
        <end position="356"/>
    </location>
    <ligand>
        <name>GTP</name>
        <dbReference type="ChEBI" id="CHEBI:37565"/>
    </ligand>
</feature>